<gene>
    <name evidence="2" type="ORF">MPDQ_001166</name>
</gene>
<name>A0A507R2X8_MONPU</name>
<sequence>MSVWGKKAQEQGKYEYGGTNGVQILGRDMGSGKSNADTPPFWGINWAWVLGLPAMMILIKTYNHKAFGPKV</sequence>
<reference evidence="2 3" key="1">
    <citation type="submission" date="2019-06" db="EMBL/GenBank/DDBJ databases">
        <title>Wine fermentation using esterase from Monascus purpureus.</title>
        <authorList>
            <person name="Geng C."/>
            <person name="Zhang Y."/>
        </authorList>
    </citation>
    <scope>NUCLEOTIDE SEQUENCE [LARGE SCALE GENOMIC DNA]</scope>
    <source>
        <strain evidence="2">HQ1</strain>
    </source>
</reference>
<proteinExistence type="predicted"/>
<evidence type="ECO:0000313" key="3">
    <source>
        <dbReference type="Proteomes" id="UP000319663"/>
    </source>
</evidence>
<feature type="transmembrane region" description="Helical" evidence="1">
    <location>
        <begin position="41"/>
        <end position="59"/>
    </location>
</feature>
<keyword evidence="1" id="KW-0472">Membrane</keyword>
<comment type="caution">
    <text evidence="2">The sequence shown here is derived from an EMBL/GenBank/DDBJ whole genome shotgun (WGS) entry which is preliminary data.</text>
</comment>
<dbReference type="EMBL" id="VIFY01000013">
    <property type="protein sequence ID" value="TQB75964.1"/>
    <property type="molecule type" value="Genomic_DNA"/>
</dbReference>
<keyword evidence="1" id="KW-0812">Transmembrane</keyword>
<evidence type="ECO:0000256" key="1">
    <source>
        <dbReference type="SAM" id="Phobius"/>
    </source>
</evidence>
<dbReference type="Proteomes" id="UP000319663">
    <property type="component" value="Unassembled WGS sequence"/>
</dbReference>
<keyword evidence="3" id="KW-1185">Reference proteome</keyword>
<organism evidence="2 3">
    <name type="scientific">Monascus purpureus</name>
    <name type="common">Red mold</name>
    <name type="synonym">Monascus anka</name>
    <dbReference type="NCBI Taxonomy" id="5098"/>
    <lineage>
        <taxon>Eukaryota</taxon>
        <taxon>Fungi</taxon>
        <taxon>Dikarya</taxon>
        <taxon>Ascomycota</taxon>
        <taxon>Pezizomycotina</taxon>
        <taxon>Eurotiomycetes</taxon>
        <taxon>Eurotiomycetidae</taxon>
        <taxon>Eurotiales</taxon>
        <taxon>Aspergillaceae</taxon>
        <taxon>Monascus</taxon>
    </lineage>
</organism>
<dbReference type="AlphaFoldDB" id="A0A507R2X8"/>
<keyword evidence="1" id="KW-1133">Transmembrane helix</keyword>
<evidence type="ECO:0000313" key="2">
    <source>
        <dbReference type="EMBL" id="TQB75964.1"/>
    </source>
</evidence>
<protein>
    <submittedName>
        <fullName evidence="2">Uncharacterized protein</fullName>
    </submittedName>
</protein>
<accession>A0A507R2X8</accession>